<feature type="DNA-binding region" description="H-T-H motif" evidence="2">
    <location>
        <begin position="27"/>
        <end position="46"/>
    </location>
</feature>
<dbReference type="PANTHER" id="PTHR30055:SF226">
    <property type="entry name" value="HTH-TYPE TRANSCRIPTIONAL REGULATOR PKSA"/>
    <property type="match status" value="1"/>
</dbReference>
<dbReference type="Gene3D" id="1.10.357.10">
    <property type="entry name" value="Tetracycline Repressor, domain 2"/>
    <property type="match status" value="1"/>
</dbReference>
<dbReference type="Proteomes" id="UP000535543">
    <property type="component" value="Unassembled WGS sequence"/>
</dbReference>
<dbReference type="PRINTS" id="PR00455">
    <property type="entry name" value="HTHTETR"/>
</dbReference>
<dbReference type="GO" id="GO:0003700">
    <property type="term" value="F:DNA-binding transcription factor activity"/>
    <property type="evidence" value="ECO:0007669"/>
    <property type="project" value="TreeGrafter"/>
</dbReference>
<protein>
    <submittedName>
        <fullName evidence="4">TetR/AcrR family transcriptional regulator</fullName>
    </submittedName>
</protein>
<dbReference type="InterPro" id="IPR009057">
    <property type="entry name" value="Homeodomain-like_sf"/>
</dbReference>
<dbReference type="SUPFAM" id="SSF46689">
    <property type="entry name" value="Homeodomain-like"/>
    <property type="match status" value="1"/>
</dbReference>
<evidence type="ECO:0000256" key="1">
    <source>
        <dbReference type="ARBA" id="ARBA00023125"/>
    </source>
</evidence>
<dbReference type="PROSITE" id="PS50977">
    <property type="entry name" value="HTH_TETR_2"/>
    <property type="match status" value="1"/>
</dbReference>
<dbReference type="InterPro" id="IPR050109">
    <property type="entry name" value="HTH-type_TetR-like_transc_reg"/>
</dbReference>
<dbReference type="AlphaFoldDB" id="A0A848KEE3"/>
<evidence type="ECO:0000313" key="4">
    <source>
        <dbReference type="EMBL" id="NMN94367.1"/>
    </source>
</evidence>
<dbReference type="EMBL" id="VCQU01000001">
    <property type="protein sequence ID" value="NMN94367.1"/>
    <property type="molecule type" value="Genomic_DNA"/>
</dbReference>
<keyword evidence="1 2" id="KW-0238">DNA-binding</keyword>
<name>A0A848KEE3_9NOCA</name>
<reference evidence="4 5" key="2">
    <citation type="submission" date="2020-06" db="EMBL/GenBank/DDBJ databases">
        <title>Antribacter stalactiti gen. nov., sp. nov., a new member of the family Nacardiaceae isolated from a cave.</title>
        <authorList>
            <person name="Kim I.S."/>
        </authorList>
    </citation>
    <scope>NUCLEOTIDE SEQUENCE [LARGE SCALE GENOMIC DNA]</scope>
    <source>
        <strain evidence="4 5">YC2-7</strain>
    </source>
</reference>
<dbReference type="GO" id="GO:0000976">
    <property type="term" value="F:transcription cis-regulatory region binding"/>
    <property type="evidence" value="ECO:0007669"/>
    <property type="project" value="TreeGrafter"/>
</dbReference>
<dbReference type="Pfam" id="PF00440">
    <property type="entry name" value="TetR_N"/>
    <property type="match status" value="1"/>
</dbReference>
<sequence length="192" mass="20467">MPRSEREAQILDAAAVEFGTLGYAAVLVADVAARAGVSKPLVYQYFSSKEGLYGACVERAGAALSAGIREAMRSAGPDFRTAAAAVLDAIFVALESRPHDWNVLYDRSAPPDTEAARIARRYRSFVAEQAAAGVGSAFAGGDLSDPRDLSVLTRVWMNSVSAIVSWWLDNPDQTAADMSTRAQRILGVLTRG</sequence>
<feature type="domain" description="HTH tetR-type" evidence="3">
    <location>
        <begin position="4"/>
        <end position="64"/>
    </location>
</feature>
<evidence type="ECO:0000259" key="3">
    <source>
        <dbReference type="PROSITE" id="PS50977"/>
    </source>
</evidence>
<reference evidence="4 5" key="1">
    <citation type="submission" date="2019-05" db="EMBL/GenBank/DDBJ databases">
        <authorList>
            <person name="Lee S.D."/>
        </authorList>
    </citation>
    <scope>NUCLEOTIDE SEQUENCE [LARGE SCALE GENOMIC DNA]</scope>
    <source>
        <strain evidence="4 5">YC2-7</strain>
    </source>
</reference>
<comment type="caution">
    <text evidence="4">The sequence shown here is derived from an EMBL/GenBank/DDBJ whole genome shotgun (WGS) entry which is preliminary data.</text>
</comment>
<proteinExistence type="predicted"/>
<accession>A0A848KEE3</accession>
<dbReference type="InterPro" id="IPR001647">
    <property type="entry name" value="HTH_TetR"/>
</dbReference>
<dbReference type="InterPro" id="IPR036271">
    <property type="entry name" value="Tet_transcr_reg_TetR-rel_C_sf"/>
</dbReference>
<dbReference type="SUPFAM" id="SSF48498">
    <property type="entry name" value="Tetracyclin repressor-like, C-terminal domain"/>
    <property type="match status" value="1"/>
</dbReference>
<evidence type="ECO:0000256" key="2">
    <source>
        <dbReference type="PROSITE-ProRule" id="PRU00335"/>
    </source>
</evidence>
<evidence type="ECO:0000313" key="5">
    <source>
        <dbReference type="Proteomes" id="UP000535543"/>
    </source>
</evidence>
<gene>
    <name evidence="4" type="ORF">FGL95_04850</name>
</gene>
<dbReference type="PANTHER" id="PTHR30055">
    <property type="entry name" value="HTH-TYPE TRANSCRIPTIONAL REGULATOR RUTR"/>
    <property type="match status" value="1"/>
</dbReference>
<keyword evidence="5" id="KW-1185">Reference proteome</keyword>
<organism evidence="4 5">
    <name type="scientific">Antrihabitans stalactiti</name>
    <dbReference type="NCBI Taxonomy" id="2584121"/>
    <lineage>
        <taxon>Bacteria</taxon>
        <taxon>Bacillati</taxon>
        <taxon>Actinomycetota</taxon>
        <taxon>Actinomycetes</taxon>
        <taxon>Mycobacteriales</taxon>
        <taxon>Nocardiaceae</taxon>
        <taxon>Antrihabitans</taxon>
    </lineage>
</organism>